<feature type="compositionally biased region" description="Basic and acidic residues" evidence="1">
    <location>
        <begin position="66"/>
        <end position="82"/>
    </location>
</feature>
<organism evidence="2 3">
    <name type="scientific">Colletotrichum orchidophilum</name>
    <dbReference type="NCBI Taxonomy" id="1209926"/>
    <lineage>
        <taxon>Eukaryota</taxon>
        <taxon>Fungi</taxon>
        <taxon>Dikarya</taxon>
        <taxon>Ascomycota</taxon>
        <taxon>Pezizomycotina</taxon>
        <taxon>Sordariomycetes</taxon>
        <taxon>Hypocreomycetidae</taxon>
        <taxon>Glomerellales</taxon>
        <taxon>Glomerellaceae</taxon>
        <taxon>Colletotrichum</taxon>
    </lineage>
</organism>
<feature type="region of interest" description="Disordered" evidence="1">
    <location>
        <begin position="47"/>
        <end position="84"/>
    </location>
</feature>
<reference evidence="2 3" key="1">
    <citation type="submission" date="2016-09" db="EMBL/GenBank/DDBJ databases">
        <authorList>
            <person name="Capua I."/>
            <person name="De Benedictis P."/>
            <person name="Joannis T."/>
            <person name="Lombin L.H."/>
            <person name="Cattoli G."/>
        </authorList>
    </citation>
    <scope>NUCLEOTIDE SEQUENCE [LARGE SCALE GENOMIC DNA]</scope>
    <source>
        <strain evidence="2 3">IMI 309357</strain>
    </source>
</reference>
<dbReference type="GO" id="GO:0006364">
    <property type="term" value="P:rRNA processing"/>
    <property type="evidence" value="ECO:0007669"/>
    <property type="project" value="InterPro"/>
</dbReference>
<dbReference type="Pfam" id="PF08228">
    <property type="entry name" value="RNase_P_pop3"/>
    <property type="match status" value="1"/>
</dbReference>
<dbReference type="OrthoDB" id="20109at2759"/>
<dbReference type="GO" id="GO:0008033">
    <property type="term" value="P:tRNA processing"/>
    <property type="evidence" value="ECO:0007669"/>
    <property type="project" value="InterPro"/>
</dbReference>
<dbReference type="STRING" id="1209926.A0A1G4BME2"/>
<dbReference type="GeneID" id="34555169"/>
<dbReference type="AlphaFoldDB" id="A0A1G4BME2"/>
<accession>A0A1G4BME2</accession>
<dbReference type="Proteomes" id="UP000176998">
    <property type="component" value="Unassembled WGS sequence"/>
</dbReference>
<dbReference type="GO" id="GO:0004526">
    <property type="term" value="F:ribonuclease P activity"/>
    <property type="evidence" value="ECO:0007669"/>
    <property type="project" value="TreeGrafter"/>
</dbReference>
<comment type="caution">
    <text evidence="2">The sequence shown here is derived from an EMBL/GenBank/DDBJ whole genome shotgun (WGS) entry which is preliminary data.</text>
</comment>
<dbReference type="InterPro" id="IPR013241">
    <property type="entry name" value="RNase_P_Pop3"/>
</dbReference>
<evidence type="ECO:0008006" key="4">
    <source>
        <dbReference type="Google" id="ProtNLM"/>
    </source>
</evidence>
<dbReference type="GO" id="GO:0000171">
    <property type="term" value="F:ribonuclease MRP activity"/>
    <property type="evidence" value="ECO:0007669"/>
    <property type="project" value="TreeGrafter"/>
</dbReference>
<dbReference type="GO" id="GO:0005655">
    <property type="term" value="C:nucleolar ribonuclease P complex"/>
    <property type="evidence" value="ECO:0007669"/>
    <property type="project" value="TreeGrafter"/>
</dbReference>
<proteinExistence type="predicted"/>
<name>A0A1G4BME2_9PEZI</name>
<evidence type="ECO:0000313" key="2">
    <source>
        <dbReference type="EMBL" id="OHF02611.1"/>
    </source>
</evidence>
<evidence type="ECO:0000256" key="1">
    <source>
        <dbReference type="SAM" id="MobiDB-lite"/>
    </source>
</evidence>
<gene>
    <name evidence="2" type="ORF">CORC01_02007</name>
</gene>
<dbReference type="PANTHER" id="PTHR28272:SF1">
    <property type="entry name" value="RIBONUCLEASES P_MRP PROTEIN SUBUNIT POP3"/>
    <property type="match status" value="1"/>
</dbReference>
<dbReference type="RefSeq" id="XP_022479750.1">
    <property type="nucleotide sequence ID" value="XM_022613659.1"/>
</dbReference>
<dbReference type="GO" id="GO:0034965">
    <property type="term" value="P:intronic box C/D snoRNA processing"/>
    <property type="evidence" value="ECO:0007669"/>
    <property type="project" value="TreeGrafter"/>
</dbReference>
<dbReference type="GO" id="GO:0000172">
    <property type="term" value="C:ribonuclease MRP complex"/>
    <property type="evidence" value="ECO:0007669"/>
    <property type="project" value="TreeGrafter"/>
</dbReference>
<dbReference type="PANTHER" id="PTHR28272">
    <property type="entry name" value="RIBONUCLEASES P/MRP PROTEIN SUBUNIT POP3"/>
    <property type="match status" value="1"/>
</dbReference>
<dbReference type="EMBL" id="MJBS01000011">
    <property type="protein sequence ID" value="OHF02611.1"/>
    <property type="molecule type" value="Genomic_DNA"/>
</dbReference>
<keyword evidence="3" id="KW-1185">Reference proteome</keyword>
<protein>
    <recommendedName>
        <fullName evidence="4">RNase P and RNase MRP subunit</fullName>
    </recommendedName>
</protein>
<sequence length="246" mass="26599">MASQLRKKLVYSIDTPYSSVQWPEVTFEDQDTILELLCSVLTPLGQHRQRHVKPSEGKRATKRKRKEEGAASKEPEKSERPPLPEIASFVDVGLASITRNLERLASTQRGSEQGTEVAGTVTLPLAPYALIFVARSGQSSAFNAQLPQMVAVASKAAAPAPAPATRLVGYSKPCAEKLSAAVGIPRVSSIGIRVGAPMSRALVDYVQQHVSPVNIAWLDEAKDAVYRPTQLKVDEKMMPAKKSGKA</sequence>
<evidence type="ECO:0000313" key="3">
    <source>
        <dbReference type="Proteomes" id="UP000176998"/>
    </source>
</evidence>
<dbReference type="GO" id="GO:0005829">
    <property type="term" value="C:cytosol"/>
    <property type="evidence" value="ECO:0007669"/>
    <property type="project" value="TreeGrafter"/>
</dbReference>